<evidence type="ECO:0000313" key="2">
    <source>
        <dbReference type="EMBL" id="GFD55686.1"/>
    </source>
</evidence>
<feature type="region of interest" description="Disordered" evidence="1">
    <location>
        <begin position="1"/>
        <end position="38"/>
    </location>
</feature>
<accession>A0A699XCT4</accession>
<reference evidence="2" key="1">
    <citation type="journal article" date="2019" name="Sci. Rep.">
        <title>Draft genome of Tanacetum cinerariifolium, the natural source of mosquito coil.</title>
        <authorList>
            <person name="Yamashiro T."/>
            <person name="Shiraishi A."/>
            <person name="Satake H."/>
            <person name="Nakayama K."/>
        </authorList>
    </citation>
    <scope>NUCLEOTIDE SEQUENCE</scope>
</reference>
<gene>
    <name evidence="2" type="ORF">Tci_927655</name>
</gene>
<dbReference type="AlphaFoldDB" id="A0A699XCT4"/>
<comment type="caution">
    <text evidence="2">The sequence shown here is derived from an EMBL/GenBank/DDBJ whole genome shotgun (WGS) entry which is preliminary data.</text>
</comment>
<feature type="non-terminal residue" evidence="2">
    <location>
        <position position="1"/>
    </location>
</feature>
<protein>
    <submittedName>
        <fullName evidence="2">Uncharacterized protein</fullName>
    </submittedName>
</protein>
<dbReference type="EMBL" id="BKCJ011820545">
    <property type="protein sequence ID" value="GFD55686.1"/>
    <property type="molecule type" value="Genomic_DNA"/>
</dbReference>
<sequence length="58" mass="5703">AEGRGGALPPGQNGAAVSGRGAERQGDGVGDASDAGHDHVDRAGLIGLVLGLVRVREM</sequence>
<evidence type="ECO:0000256" key="1">
    <source>
        <dbReference type="SAM" id="MobiDB-lite"/>
    </source>
</evidence>
<proteinExistence type="predicted"/>
<organism evidence="2">
    <name type="scientific">Tanacetum cinerariifolium</name>
    <name type="common">Dalmatian daisy</name>
    <name type="synonym">Chrysanthemum cinerariifolium</name>
    <dbReference type="NCBI Taxonomy" id="118510"/>
    <lineage>
        <taxon>Eukaryota</taxon>
        <taxon>Viridiplantae</taxon>
        <taxon>Streptophyta</taxon>
        <taxon>Embryophyta</taxon>
        <taxon>Tracheophyta</taxon>
        <taxon>Spermatophyta</taxon>
        <taxon>Magnoliopsida</taxon>
        <taxon>eudicotyledons</taxon>
        <taxon>Gunneridae</taxon>
        <taxon>Pentapetalae</taxon>
        <taxon>asterids</taxon>
        <taxon>campanulids</taxon>
        <taxon>Asterales</taxon>
        <taxon>Asteraceae</taxon>
        <taxon>Asteroideae</taxon>
        <taxon>Anthemideae</taxon>
        <taxon>Anthemidinae</taxon>
        <taxon>Tanacetum</taxon>
    </lineage>
</organism>
<name>A0A699XCT4_TANCI</name>